<dbReference type="AlphaFoldDB" id="A0A0D5LRK0"/>
<dbReference type="GO" id="GO:0051537">
    <property type="term" value="F:2 iron, 2 sulfur cluster binding"/>
    <property type="evidence" value="ECO:0007669"/>
    <property type="project" value="InterPro"/>
</dbReference>
<dbReference type="KEGG" id="mey:TM49_15565"/>
<dbReference type="InterPro" id="IPR036010">
    <property type="entry name" value="2Fe-2S_ferredoxin-like_sf"/>
</dbReference>
<dbReference type="PROSITE" id="PS00197">
    <property type="entry name" value="2FE2S_FER_1"/>
    <property type="match status" value="1"/>
</dbReference>
<protein>
    <submittedName>
        <fullName evidence="2">Ferredoxin</fullName>
    </submittedName>
</protein>
<dbReference type="RefSeq" id="WP_045682602.1">
    <property type="nucleotide sequence ID" value="NZ_CP010803.1"/>
</dbReference>
<dbReference type="Pfam" id="PF00111">
    <property type="entry name" value="Fer2"/>
    <property type="match status" value="1"/>
</dbReference>
<dbReference type="PATRIC" id="fig|1486262.3.peg.3215"/>
<dbReference type="Gene3D" id="3.10.20.30">
    <property type="match status" value="1"/>
</dbReference>
<dbReference type="STRING" id="1486262.TM49_15565"/>
<reference evidence="2 3" key="1">
    <citation type="journal article" date="2015" name="Genome Announc.">
        <title>Complete genome sequence of Martelella endophytica YC6887, which has antifungal activity associated with a halophyte.</title>
        <authorList>
            <person name="Khan A."/>
            <person name="Khan H."/>
            <person name="Chung E.J."/>
            <person name="Hossain M.T."/>
            <person name="Chung Y.R."/>
        </authorList>
    </citation>
    <scope>NUCLEOTIDE SEQUENCE [LARGE SCALE GENOMIC DNA]</scope>
    <source>
        <strain evidence="2">YC6887</strain>
    </source>
</reference>
<proteinExistence type="predicted"/>
<accession>A0A0D5LRK0</accession>
<dbReference type="InterPro" id="IPR001041">
    <property type="entry name" value="2Fe-2S_ferredoxin-type"/>
</dbReference>
<dbReference type="PROSITE" id="PS51085">
    <property type="entry name" value="2FE2S_FER_2"/>
    <property type="match status" value="1"/>
</dbReference>
<keyword evidence="3" id="KW-1185">Reference proteome</keyword>
<dbReference type="HOGENOM" id="CLU_082632_8_1_5"/>
<dbReference type="SUPFAM" id="SSF54292">
    <property type="entry name" value="2Fe-2S ferredoxin-like"/>
    <property type="match status" value="1"/>
</dbReference>
<dbReference type="InterPro" id="IPR006058">
    <property type="entry name" value="2Fe2S_fd_BS"/>
</dbReference>
<evidence type="ECO:0000259" key="1">
    <source>
        <dbReference type="PROSITE" id="PS51085"/>
    </source>
</evidence>
<organism evidence="2 3">
    <name type="scientific">Martelella endophytica</name>
    <dbReference type="NCBI Taxonomy" id="1486262"/>
    <lineage>
        <taxon>Bacteria</taxon>
        <taxon>Pseudomonadati</taxon>
        <taxon>Pseudomonadota</taxon>
        <taxon>Alphaproteobacteria</taxon>
        <taxon>Hyphomicrobiales</taxon>
        <taxon>Aurantimonadaceae</taxon>
        <taxon>Martelella</taxon>
    </lineage>
</organism>
<evidence type="ECO:0000313" key="2">
    <source>
        <dbReference type="EMBL" id="AJY46766.1"/>
    </source>
</evidence>
<evidence type="ECO:0000313" key="3">
    <source>
        <dbReference type="Proteomes" id="UP000032611"/>
    </source>
</evidence>
<name>A0A0D5LRK0_MAREN</name>
<dbReference type="EMBL" id="CP010803">
    <property type="protein sequence ID" value="AJY46766.1"/>
    <property type="molecule type" value="Genomic_DNA"/>
</dbReference>
<sequence>MAKGKLTFEDINVSVNVPAGTRVIEISEKVGAGIIYGCREGDCGSCLMKVDEGMEFVSEPSALEDKVLKENLAGRGMRLACQAQILGEGEIKVRPV</sequence>
<dbReference type="InterPro" id="IPR012675">
    <property type="entry name" value="Beta-grasp_dom_sf"/>
</dbReference>
<feature type="domain" description="2Fe-2S ferredoxin-type" evidence="1">
    <location>
        <begin position="4"/>
        <end position="96"/>
    </location>
</feature>
<dbReference type="OrthoDB" id="9806195at2"/>
<dbReference type="CDD" id="cd00207">
    <property type="entry name" value="fer2"/>
    <property type="match status" value="1"/>
</dbReference>
<dbReference type="Proteomes" id="UP000032611">
    <property type="component" value="Chromosome"/>
</dbReference>
<gene>
    <name evidence="2" type="ORF">TM49_15565</name>
</gene>